<proteinExistence type="predicted"/>
<dbReference type="AlphaFoldDB" id="A0A250WQ80"/>
<keyword evidence="5" id="KW-1185">Reference proteome</keyword>
<comment type="caution">
    <text evidence="4">The sequence shown here is derived from an EMBL/GenBank/DDBJ whole genome shotgun (WGS) entry which is preliminary data.</text>
</comment>
<name>A0A250WQ80_9CHLO</name>
<feature type="repeat" description="WD" evidence="3">
    <location>
        <begin position="93"/>
        <end position="125"/>
    </location>
</feature>
<dbReference type="PROSITE" id="PS50294">
    <property type="entry name" value="WD_REPEATS_REGION"/>
    <property type="match status" value="1"/>
</dbReference>
<keyword evidence="1 3" id="KW-0853">WD repeat</keyword>
<dbReference type="EMBL" id="BEGY01000002">
    <property type="protein sequence ID" value="GAX73005.1"/>
    <property type="molecule type" value="Genomic_DNA"/>
</dbReference>
<dbReference type="PANTHER" id="PTHR10971">
    <property type="entry name" value="MRNA EXPORT FACTOR AND BUB3"/>
    <property type="match status" value="1"/>
</dbReference>
<dbReference type="Pfam" id="PF00400">
    <property type="entry name" value="WD40"/>
    <property type="match status" value="3"/>
</dbReference>
<dbReference type="STRING" id="1157962.A0A250WQ80"/>
<dbReference type="SMART" id="SM00320">
    <property type="entry name" value="WD40"/>
    <property type="match status" value="5"/>
</dbReference>
<protein>
    <recommendedName>
        <fullName evidence="6">Anaphase-promoting complex subunit 4 WD40 domain-containing protein</fullName>
    </recommendedName>
</protein>
<dbReference type="Gene3D" id="2.130.10.10">
    <property type="entry name" value="YVTN repeat-like/Quinoprotein amine dehydrogenase"/>
    <property type="match status" value="1"/>
</dbReference>
<dbReference type="InterPro" id="IPR036322">
    <property type="entry name" value="WD40_repeat_dom_sf"/>
</dbReference>
<keyword evidence="2" id="KW-0677">Repeat</keyword>
<dbReference type="InterPro" id="IPR001680">
    <property type="entry name" value="WD40_rpt"/>
</dbReference>
<accession>A0A250WQ80</accession>
<feature type="repeat" description="WD" evidence="3">
    <location>
        <begin position="247"/>
        <end position="281"/>
    </location>
</feature>
<reference evidence="4 5" key="1">
    <citation type="submission" date="2017-08" db="EMBL/GenBank/DDBJ databases">
        <title>Acidophilic green algal genome provides insights into adaptation to an acidic environment.</title>
        <authorList>
            <person name="Hirooka S."/>
            <person name="Hirose Y."/>
            <person name="Kanesaki Y."/>
            <person name="Higuchi S."/>
            <person name="Fujiwara T."/>
            <person name="Onuma R."/>
            <person name="Era A."/>
            <person name="Ohbayashi R."/>
            <person name="Uzuka A."/>
            <person name="Nozaki H."/>
            <person name="Yoshikawa H."/>
            <person name="Miyagishima S.Y."/>
        </authorList>
    </citation>
    <scope>NUCLEOTIDE SEQUENCE [LARGE SCALE GENOMIC DNA]</scope>
    <source>
        <strain evidence="4 5">NIES-2499</strain>
    </source>
</reference>
<evidence type="ECO:0000313" key="5">
    <source>
        <dbReference type="Proteomes" id="UP000232323"/>
    </source>
</evidence>
<dbReference type="PRINTS" id="PR00320">
    <property type="entry name" value="GPROTEINBRPT"/>
</dbReference>
<evidence type="ECO:0000256" key="2">
    <source>
        <dbReference type="ARBA" id="ARBA00022737"/>
    </source>
</evidence>
<dbReference type="OrthoDB" id="10262475at2759"/>
<dbReference type="SUPFAM" id="SSF50978">
    <property type="entry name" value="WD40 repeat-like"/>
    <property type="match status" value="1"/>
</dbReference>
<evidence type="ECO:0000313" key="4">
    <source>
        <dbReference type="EMBL" id="GAX73005.1"/>
    </source>
</evidence>
<dbReference type="InterPro" id="IPR015943">
    <property type="entry name" value="WD40/YVTN_repeat-like_dom_sf"/>
</dbReference>
<evidence type="ECO:0000256" key="1">
    <source>
        <dbReference type="ARBA" id="ARBA00022574"/>
    </source>
</evidence>
<organism evidence="4 5">
    <name type="scientific">Chlamydomonas eustigma</name>
    <dbReference type="NCBI Taxonomy" id="1157962"/>
    <lineage>
        <taxon>Eukaryota</taxon>
        <taxon>Viridiplantae</taxon>
        <taxon>Chlorophyta</taxon>
        <taxon>core chlorophytes</taxon>
        <taxon>Chlorophyceae</taxon>
        <taxon>CS clade</taxon>
        <taxon>Chlamydomonadales</taxon>
        <taxon>Chlamydomonadaceae</taxon>
        <taxon>Chlamydomonas</taxon>
    </lineage>
</organism>
<dbReference type="InterPro" id="IPR020472">
    <property type="entry name" value="WD40_PAC1"/>
</dbReference>
<evidence type="ECO:0008006" key="6">
    <source>
        <dbReference type="Google" id="ProtNLM"/>
    </source>
</evidence>
<dbReference type="Proteomes" id="UP000232323">
    <property type="component" value="Unassembled WGS sequence"/>
</dbReference>
<dbReference type="PROSITE" id="PS50082">
    <property type="entry name" value="WD_REPEATS_2"/>
    <property type="match status" value="2"/>
</dbReference>
<gene>
    <name evidence="4" type="ORF">CEUSTIGMA_g457.t1</name>
</gene>
<sequence length="338" mass="37000">MAAPVVLGDKLVSPPTDGISGVKFSIYSDLLIASSWDKTVRLYDGAQNIARGVIEQQAPVLDICLQDDTCGFSGSLDGQVKRLSFQDLSSSPLGYHQTAVRCIQFLPSRGLVLTGSWDSTVRAWDPRAPPQQVCASVINLPGKVYTMSCTNSHLVVGTSERHVLIFDLRKLVPGGPPPQPDQIRESSLKFQTRSISCFNDGSGYALGSVEGRVAMEYIDQGPEAQANKYAFKCHRRQENGNDVAYPVHAIAFHPGYGTFATGGGDGVINFWDGANKKRLFQIDRYPNTVSALSFSRDGSMLAVASSYTHERGDVQHAGDDIFVRRMQDVEVRPKQRKQ</sequence>
<evidence type="ECO:0000256" key="3">
    <source>
        <dbReference type="PROSITE-ProRule" id="PRU00221"/>
    </source>
</evidence>